<dbReference type="RefSeq" id="WP_311362628.1">
    <property type="nucleotide sequence ID" value="NZ_JAVRIE010000006.1"/>
</dbReference>
<dbReference type="AlphaFoldDB" id="A0AAW8R7G4"/>
<evidence type="ECO:0000259" key="2">
    <source>
        <dbReference type="PROSITE" id="PS50943"/>
    </source>
</evidence>
<dbReference type="GO" id="GO:0003677">
    <property type="term" value="F:DNA binding"/>
    <property type="evidence" value="ECO:0007669"/>
    <property type="project" value="InterPro"/>
</dbReference>
<sequence>MKLLRLEKRWSQEELAQLSDLNVRTIQRVEKGESVGIETLKSLASVFEISTDELIDAIARGKQTPIKENEVTSIDQSQQREARERVKSIKYFYALSAFLVGIFLLLMLPNYNGGENLGPLIVVFLSFFAIIAGYAFIVFQPFGEKWEKEKISQLLNQQSENSRSNSER</sequence>
<dbReference type="CDD" id="cd00093">
    <property type="entry name" value="HTH_XRE"/>
    <property type="match status" value="1"/>
</dbReference>
<evidence type="ECO:0000256" key="1">
    <source>
        <dbReference type="SAM" id="Phobius"/>
    </source>
</evidence>
<dbReference type="Pfam" id="PF01381">
    <property type="entry name" value="HTH_3"/>
    <property type="match status" value="1"/>
</dbReference>
<dbReference type="InterPro" id="IPR025698">
    <property type="entry name" value="2TM_dom"/>
</dbReference>
<dbReference type="InterPro" id="IPR010982">
    <property type="entry name" value="Lambda_DNA-bd_dom_sf"/>
</dbReference>
<gene>
    <name evidence="3" type="ORF">RM544_15065</name>
</gene>
<dbReference type="PROSITE" id="PS50943">
    <property type="entry name" value="HTH_CROC1"/>
    <property type="match status" value="1"/>
</dbReference>
<organism evidence="3 4">
    <name type="scientific">Brumicola blandensis</name>
    <dbReference type="NCBI Taxonomy" id="3075611"/>
    <lineage>
        <taxon>Bacteria</taxon>
        <taxon>Pseudomonadati</taxon>
        <taxon>Pseudomonadota</taxon>
        <taxon>Gammaproteobacteria</taxon>
        <taxon>Alteromonadales</taxon>
        <taxon>Alteromonadaceae</taxon>
        <taxon>Brumicola</taxon>
    </lineage>
</organism>
<feature type="transmembrane region" description="Helical" evidence="1">
    <location>
        <begin position="91"/>
        <end position="111"/>
    </location>
</feature>
<protein>
    <submittedName>
        <fullName evidence="3">Helix-turn-helix domain-containing protein</fullName>
    </submittedName>
</protein>
<keyword evidence="1" id="KW-0472">Membrane</keyword>
<dbReference type="EMBL" id="JAVRIE010000006">
    <property type="protein sequence ID" value="MDT0583870.1"/>
    <property type="molecule type" value="Genomic_DNA"/>
</dbReference>
<feature type="transmembrane region" description="Helical" evidence="1">
    <location>
        <begin position="117"/>
        <end position="139"/>
    </location>
</feature>
<name>A0AAW8R7G4_9ALTE</name>
<dbReference type="Proteomes" id="UP001249020">
    <property type="component" value="Unassembled WGS sequence"/>
</dbReference>
<keyword evidence="4" id="KW-1185">Reference proteome</keyword>
<evidence type="ECO:0000313" key="3">
    <source>
        <dbReference type="EMBL" id="MDT0583870.1"/>
    </source>
</evidence>
<comment type="caution">
    <text evidence="3">The sequence shown here is derived from an EMBL/GenBank/DDBJ whole genome shotgun (WGS) entry which is preliminary data.</text>
</comment>
<dbReference type="Gene3D" id="1.10.260.40">
    <property type="entry name" value="lambda repressor-like DNA-binding domains"/>
    <property type="match status" value="1"/>
</dbReference>
<evidence type="ECO:0000313" key="4">
    <source>
        <dbReference type="Proteomes" id="UP001249020"/>
    </source>
</evidence>
<dbReference type="InterPro" id="IPR001387">
    <property type="entry name" value="Cro/C1-type_HTH"/>
</dbReference>
<keyword evidence="1" id="KW-0812">Transmembrane</keyword>
<proteinExistence type="predicted"/>
<keyword evidence="1" id="KW-1133">Transmembrane helix</keyword>
<reference evidence="3 4" key="1">
    <citation type="submission" date="2023-09" db="EMBL/GenBank/DDBJ databases">
        <authorList>
            <person name="Rey-Velasco X."/>
        </authorList>
    </citation>
    <scope>NUCLEOTIDE SEQUENCE [LARGE SCALE GENOMIC DNA]</scope>
    <source>
        <strain evidence="3 4">W409</strain>
    </source>
</reference>
<dbReference type="SMART" id="SM00530">
    <property type="entry name" value="HTH_XRE"/>
    <property type="match status" value="1"/>
</dbReference>
<dbReference type="SUPFAM" id="SSF47413">
    <property type="entry name" value="lambda repressor-like DNA-binding domains"/>
    <property type="match status" value="1"/>
</dbReference>
<accession>A0AAW8R7G4</accession>
<dbReference type="Pfam" id="PF13239">
    <property type="entry name" value="2TM"/>
    <property type="match status" value="1"/>
</dbReference>
<feature type="domain" description="HTH cro/C1-type" evidence="2">
    <location>
        <begin position="1"/>
        <end position="54"/>
    </location>
</feature>